<protein>
    <recommendedName>
        <fullName evidence="4">Bacteroidetes-specific membrane protein</fullName>
    </recommendedName>
</protein>
<evidence type="ECO:0000256" key="1">
    <source>
        <dbReference type="SAM" id="SignalP"/>
    </source>
</evidence>
<dbReference type="Proteomes" id="UP000030185">
    <property type="component" value="Unassembled WGS sequence"/>
</dbReference>
<dbReference type="InterPro" id="IPR019861">
    <property type="entry name" value="PorP/SprF_Bacteroidetes"/>
</dbReference>
<feature type="chain" id="PRO_5001944634" description="Bacteroidetes-specific membrane protein" evidence="1">
    <location>
        <begin position="20"/>
        <end position="310"/>
    </location>
</feature>
<dbReference type="RefSeq" id="WP_045463695.1">
    <property type="nucleotide sequence ID" value="NZ_BBLT01000004.1"/>
</dbReference>
<accession>A0A098LFV6</accession>
<organism evidence="2 3">
    <name type="scientific">Sporocytophaga myxococcoides</name>
    <dbReference type="NCBI Taxonomy" id="153721"/>
    <lineage>
        <taxon>Bacteria</taxon>
        <taxon>Pseudomonadati</taxon>
        <taxon>Bacteroidota</taxon>
        <taxon>Cytophagia</taxon>
        <taxon>Cytophagales</taxon>
        <taxon>Cytophagaceae</taxon>
        <taxon>Sporocytophaga</taxon>
    </lineage>
</organism>
<proteinExistence type="predicted"/>
<keyword evidence="3" id="KW-1185">Reference proteome</keyword>
<name>A0A098LFV6_9BACT</name>
<dbReference type="EMBL" id="BBLT01000004">
    <property type="protein sequence ID" value="GAL85344.1"/>
    <property type="molecule type" value="Genomic_DNA"/>
</dbReference>
<dbReference type="AlphaFoldDB" id="A0A098LFV6"/>
<dbReference type="OrthoDB" id="9818087at2"/>
<evidence type="ECO:0000313" key="3">
    <source>
        <dbReference type="Proteomes" id="UP000030185"/>
    </source>
</evidence>
<evidence type="ECO:0000313" key="2">
    <source>
        <dbReference type="EMBL" id="GAL85344.1"/>
    </source>
</evidence>
<dbReference type="STRING" id="153721.MYP_2573"/>
<evidence type="ECO:0008006" key="4">
    <source>
        <dbReference type="Google" id="ProtNLM"/>
    </source>
</evidence>
<feature type="signal peptide" evidence="1">
    <location>
        <begin position="1"/>
        <end position="19"/>
    </location>
</feature>
<dbReference type="Pfam" id="PF11751">
    <property type="entry name" value="PorP_SprF"/>
    <property type="match status" value="1"/>
</dbReference>
<keyword evidence="1" id="KW-0732">Signal</keyword>
<gene>
    <name evidence="2" type="ORF">MYP_2573</name>
</gene>
<comment type="caution">
    <text evidence="2">The sequence shown here is derived from an EMBL/GenBank/DDBJ whole genome shotgun (WGS) entry which is preliminary data.</text>
</comment>
<sequence length="310" mass="35204">MRIYLILLILSFGSLNSIAQQTENRFLPVQLYQFSEFYSLINPARSSENFKFDINVGHRGSAAEGITNHINYFNGQVKFYQKYDRFHKVGLSFTGLAEGQYFKKNQVMVSYAWKMPVGKKNYLSVGLSLGAFNYSIGATQLTAGANSMTSTGNAGVLFYNDHFFCGVSVNQLNNGRVVPYTEVTRLARHYNVICGRIFHLNQHISLKSALLIRYVNNPKFDSEKPFPQIYFGTILGGLFSAGAVYQYRNGMALTAGLEGIYLNDNKLNFFFSYQVYSSRTRLNLRSYEIGIGFYIKEKRSPVKLEDDDSE</sequence>
<reference evidence="2 3" key="1">
    <citation type="submission" date="2014-09" db="EMBL/GenBank/DDBJ databases">
        <title>Sporocytophaga myxococcoides PG-01 genome sequencing.</title>
        <authorList>
            <person name="Liu L."/>
            <person name="Gao P.J."/>
            <person name="Chen G.J."/>
            <person name="Wang L.S."/>
        </authorList>
    </citation>
    <scope>NUCLEOTIDE SEQUENCE [LARGE SCALE GENOMIC DNA]</scope>
    <source>
        <strain evidence="2 3">PG-01</strain>
    </source>
</reference>